<dbReference type="AlphaFoldDB" id="A0A6J0B997"/>
<feature type="binding site" evidence="5">
    <location>
        <position position="174"/>
    </location>
    <ligand>
        <name>Mg(2+)</name>
        <dbReference type="ChEBI" id="CHEBI:18420"/>
    </ligand>
</feature>
<keyword evidence="4 5" id="KW-0949">S-adenosyl-L-methionine</keyword>
<dbReference type="EC" id="2.1.1.-" evidence="5"/>
<comment type="cofactor">
    <cofactor evidence="5">
        <name>Mg(2+)</name>
        <dbReference type="ChEBI" id="CHEBI:18420"/>
    </cofactor>
</comment>
<dbReference type="GO" id="GO:0010420">
    <property type="term" value="F:polyprenyldihydroxybenzoate methyltransferase activity"/>
    <property type="evidence" value="ECO:0007669"/>
    <property type="project" value="UniProtKB-UniRule"/>
</dbReference>
<keyword evidence="1 5" id="KW-0489">Methyltransferase</keyword>
<dbReference type="InParanoid" id="A0A6J0B997"/>
<dbReference type="SUPFAM" id="SSF53335">
    <property type="entry name" value="S-adenosyl-L-methionine-dependent methyltransferases"/>
    <property type="match status" value="1"/>
</dbReference>
<feature type="binding site" evidence="5">
    <location>
        <position position="123"/>
    </location>
    <ligand>
        <name>S-adenosyl-L-methionine</name>
        <dbReference type="ChEBI" id="CHEBI:59789"/>
    </ligand>
</feature>
<dbReference type="GO" id="GO:0032259">
    <property type="term" value="P:methylation"/>
    <property type="evidence" value="ECO:0007669"/>
    <property type="project" value="UniProtKB-KW"/>
</dbReference>
<feature type="binding site" evidence="5">
    <location>
        <position position="171"/>
    </location>
    <ligand>
        <name>Mg(2+)</name>
        <dbReference type="ChEBI" id="CHEBI:18420"/>
    </ligand>
</feature>
<reference evidence="7" key="1">
    <citation type="submission" date="2025-08" db="UniProtKB">
        <authorList>
            <consortium name="RefSeq"/>
        </authorList>
    </citation>
    <scope>IDENTIFICATION</scope>
    <source>
        <tissue evidence="7">Thorax and Abdomen</tissue>
    </source>
</reference>
<keyword evidence="5" id="KW-0496">Mitochondrion</keyword>
<dbReference type="PANTHER" id="PTHR43464">
    <property type="entry name" value="METHYLTRANSFERASE"/>
    <property type="match status" value="1"/>
</dbReference>
<dbReference type="OrthoDB" id="3265906at2759"/>
<dbReference type="FunCoup" id="A0A6J0B997">
    <property type="interactions" value="748"/>
</dbReference>
<dbReference type="InterPro" id="IPR010233">
    <property type="entry name" value="UbiG_MeTrfase"/>
</dbReference>
<evidence type="ECO:0000256" key="5">
    <source>
        <dbReference type="HAMAP-Rule" id="MF_03190"/>
    </source>
</evidence>
<organism evidence="7">
    <name type="scientific">Neodiprion lecontei</name>
    <name type="common">Redheaded pine sawfly</name>
    <dbReference type="NCBI Taxonomy" id="441921"/>
    <lineage>
        <taxon>Eukaryota</taxon>
        <taxon>Metazoa</taxon>
        <taxon>Ecdysozoa</taxon>
        <taxon>Arthropoda</taxon>
        <taxon>Hexapoda</taxon>
        <taxon>Insecta</taxon>
        <taxon>Pterygota</taxon>
        <taxon>Neoptera</taxon>
        <taxon>Endopterygota</taxon>
        <taxon>Hymenoptera</taxon>
        <taxon>Tenthredinoidea</taxon>
        <taxon>Diprionidae</taxon>
        <taxon>Diprioninae</taxon>
        <taxon>Neodiprion</taxon>
    </lineage>
</organism>
<dbReference type="Proteomes" id="UP000829291">
    <property type="component" value="Chromosome 4"/>
</dbReference>
<evidence type="ECO:0000256" key="1">
    <source>
        <dbReference type="ARBA" id="ARBA00022603"/>
    </source>
</evidence>
<dbReference type="CDD" id="cd02440">
    <property type="entry name" value="AdoMet_MTases"/>
    <property type="match status" value="1"/>
</dbReference>
<dbReference type="NCBIfam" id="TIGR01983">
    <property type="entry name" value="UbiG"/>
    <property type="match status" value="1"/>
</dbReference>
<dbReference type="EC" id="2.1.1.64" evidence="5"/>
<dbReference type="GO" id="GO:0046872">
    <property type="term" value="F:metal ion binding"/>
    <property type="evidence" value="ECO:0007669"/>
    <property type="project" value="UniProtKB-KW"/>
</dbReference>
<comment type="function">
    <text evidence="5">O-methyltransferase required for two non-consecutive steps during ubiquinone biosynthesis. Catalyzes the 2 O-methylation of 3,4-dihydroxy-5-(all-trans-polyprenyl)benzoic acid into 4-hydroxy-3-methoxy-5-(all-trans-polyprenyl)benzoic acid. Also catalyzes the last step of ubiquinone biosynthesis by mediating methylation of 3-demethylubiquinone into ubiquinone. Also able to mediate the methylation of 3-demethylubiquinol into ubiquinol.</text>
</comment>
<evidence type="ECO:0000313" key="7">
    <source>
        <dbReference type="RefSeq" id="XP_015510767.1"/>
    </source>
</evidence>
<dbReference type="GO" id="GO:0031314">
    <property type="term" value="C:extrinsic component of mitochondrial inner membrane"/>
    <property type="evidence" value="ECO:0007669"/>
    <property type="project" value="UniProtKB-UniRule"/>
</dbReference>
<dbReference type="InterPro" id="IPR029063">
    <property type="entry name" value="SAM-dependent_MTases_sf"/>
</dbReference>
<keyword evidence="5" id="KW-0460">Magnesium</keyword>
<keyword evidence="5" id="KW-0479">Metal-binding</keyword>
<proteinExistence type="inferred from homology"/>
<comment type="catalytic activity">
    <reaction evidence="5">
        <text>a 3-demethylubiquinone + S-adenosyl-L-methionine = a ubiquinone + S-adenosyl-L-homocysteine</text>
        <dbReference type="Rhea" id="RHEA:81215"/>
        <dbReference type="Rhea" id="RHEA-COMP:9565"/>
        <dbReference type="Rhea" id="RHEA-COMP:19654"/>
        <dbReference type="ChEBI" id="CHEBI:16389"/>
        <dbReference type="ChEBI" id="CHEBI:57856"/>
        <dbReference type="ChEBI" id="CHEBI:59789"/>
        <dbReference type="ChEBI" id="CHEBI:231825"/>
    </reaction>
</comment>
<evidence type="ECO:0000256" key="4">
    <source>
        <dbReference type="ARBA" id="ARBA00022691"/>
    </source>
</evidence>
<comment type="subcellular location">
    <subcellularLocation>
        <location evidence="5">Mitochondrion inner membrane</location>
        <topology evidence="5">Peripheral membrane protein</topology>
        <orientation evidence="5">Matrix side</orientation>
    </subcellularLocation>
</comment>
<keyword evidence="6" id="KW-1185">Reference proteome</keyword>
<gene>
    <name evidence="7" type="primary">LOC107217665</name>
    <name evidence="5" type="synonym">coq3</name>
</gene>
<comment type="catalytic activity">
    <reaction evidence="5">
        <text>a 3-demethylubiquinol + S-adenosyl-L-methionine = a ubiquinol + S-adenosyl-L-homocysteine + H(+)</text>
        <dbReference type="Rhea" id="RHEA:44380"/>
        <dbReference type="Rhea" id="RHEA-COMP:9566"/>
        <dbReference type="Rhea" id="RHEA-COMP:10914"/>
        <dbReference type="ChEBI" id="CHEBI:15378"/>
        <dbReference type="ChEBI" id="CHEBI:17976"/>
        <dbReference type="ChEBI" id="CHEBI:57856"/>
        <dbReference type="ChEBI" id="CHEBI:59789"/>
        <dbReference type="ChEBI" id="CHEBI:84422"/>
        <dbReference type="EC" id="2.1.1.64"/>
    </reaction>
</comment>
<keyword evidence="7" id="KW-0830">Ubiquinone</keyword>
<dbReference type="GeneID" id="107217665"/>
<dbReference type="Gene3D" id="3.40.50.150">
    <property type="entry name" value="Vaccinia Virus protein VP39"/>
    <property type="match status" value="1"/>
</dbReference>
<feature type="binding site" evidence="5">
    <location>
        <position position="170"/>
    </location>
    <ligand>
        <name>S-adenosyl-L-methionine</name>
        <dbReference type="ChEBI" id="CHEBI:59789"/>
    </ligand>
</feature>
<dbReference type="EC" id="2.1.1.114" evidence="5"/>
<sequence length="284" mass="31366">MRSVRLFGSFKTSVKKHFSSTAQSTKAFEDAAKSGYSTVDSTDIEHHSKLSHKWWDTAGELKALHSLNTLRIQFIRDGLANTGITSMIPSLPLSNVKILDVGCGGGILSEPLARIGADVTGIDASSELIKTATEHATLDINLSERLQYISTSIEEHSQSNYEKYDAVVSSEVLEHVADKELFLKCCTAAMRPGGSLFLTTINKSMASLFGGIIAAEYILRLVPRGTHDWNKFVSPNEVRRILESTGCQTKLIHGMCYNLLTNEWSWMPSTVINYALHAVKREEL</sequence>
<dbReference type="RefSeq" id="XP_015510767.1">
    <property type="nucleotide sequence ID" value="XM_015655281.2"/>
</dbReference>
<evidence type="ECO:0000313" key="6">
    <source>
        <dbReference type="Proteomes" id="UP000829291"/>
    </source>
</evidence>
<dbReference type="HAMAP" id="MF_00472">
    <property type="entry name" value="UbiG"/>
    <property type="match status" value="1"/>
</dbReference>
<dbReference type="GO" id="GO:0061542">
    <property type="term" value="F:3-demethylubiquinol 3-O-methyltransferase activity"/>
    <property type="evidence" value="ECO:0007669"/>
    <property type="project" value="UniProtKB-UniRule"/>
</dbReference>
<name>A0A6J0B997_NEOLC</name>
<dbReference type="PANTHER" id="PTHR43464:SF19">
    <property type="entry name" value="UBIQUINONE BIOSYNTHESIS O-METHYLTRANSFERASE, MITOCHONDRIAL"/>
    <property type="match status" value="1"/>
</dbReference>
<comment type="subunit">
    <text evidence="5">Component of a multi-subunit COQ enzyme complex.</text>
</comment>
<feature type="binding site" evidence="5">
    <location>
        <position position="175"/>
    </location>
    <ligand>
        <name>Mg(2+)</name>
        <dbReference type="ChEBI" id="CHEBI:18420"/>
    </ligand>
</feature>
<comment type="similarity">
    <text evidence="5">Belongs to the class I-like SAM-binding methyltransferase superfamily. UbiG/COQ3 family.</text>
</comment>
<keyword evidence="5" id="KW-0999">Mitochondrion inner membrane</keyword>
<feature type="binding site" evidence="5">
    <location>
        <position position="102"/>
    </location>
    <ligand>
        <name>S-adenosyl-L-methionine</name>
        <dbReference type="ChEBI" id="CHEBI:59789"/>
    </ligand>
</feature>
<protein>
    <recommendedName>
        <fullName evidence="5">Ubiquinone biosynthesis O-methyltransferase, mitochondrial</fullName>
    </recommendedName>
    <alternativeName>
        <fullName evidence="5">3-demethylubiquinol 3-O-methyltransferase</fullName>
        <ecNumber evidence="5">2.1.1.64</ecNumber>
    </alternativeName>
    <alternativeName>
        <fullName evidence="5">3-demethylubiquinone 3-O-methyltransferase</fullName>
        <ecNumber evidence="5">2.1.1.-</ecNumber>
    </alternativeName>
    <alternativeName>
        <fullName evidence="5">Polyprenyldihydroxybenzoate methyltransferase</fullName>
        <ecNumber evidence="5">2.1.1.114</ecNumber>
    </alternativeName>
</protein>
<accession>A0A6J0B997</accession>
<evidence type="ECO:0000256" key="2">
    <source>
        <dbReference type="ARBA" id="ARBA00022679"/>
    </source>
</evidence>
<evidence type="ECO:0000256" key="3">
    <source>
        <dbReference type="ARBA" id="ARBA00022688"/>
    </source>
</evidence>
<dbReference type="KEGG" id="nlo:107217665"/>
<keyword evidence="5" id="KW-0472">Membrane</keyword>
<comment type="catalytic activity">
    <reaction evidence="5">
        <text>a 3,4-dihydroxy-5-(all-trans-polyprenyl)benzoate + S-adenosyl-L-methionine = a 4-hydroxy-3-methoxy-5-(all-trans-polyprenyl)benzoate + S-adenosyl-L-homocysteine + H(+)</text>
        <dbReference type="Rhea" id="RHEA:44452"/>
        <dbReference type="Rhea" id="RHEA-COMP:10930"/>
        <dbReference type="Rhea" id="RHEA-COMP:10931"/>
        <dbReference type="ChEBI" id="CHEBI:15378"/>
        <dbReference type="ChEBI" id="CHEBI:57856"/>
        <dbReference type="ChEBI" id="CHEBI:59789"/>
        <dbReference type="ChEBI" id="CHEBI:64694"/>
        <dbReference type="ChEBI" id="CHEBI:84443"/>
        <dbReference type="EC" id="2.1.1.114"/>
    </reaction>
</comment>
<keyword evidence="3 5" id="KW-0831">Ubiquinone biosynthesis</keyword>
<feature type="binding site" evidence="5">
    <location>
        <position position="71"/>
    </location>
    <ligand>
        <name>S-adenosyl-L-methionine</name>
        <dbReference type="ChEBI" id="CHEBI:59789"/>
    </ligand>
</feature>
<dbReference type="CTD" id="51805"/>
<comment type="pathway">
    <text evidence="5">Cofactor biosynthesis; ubiquinone biosynthesis.</text>
</comment>
<dbReference type="Pfam" id="PF13489">
    <property type="entry name" value="Methyltransf_23"/>
    <property type="match status" value="1"/>
</dbReference>
<dbReference type="UniPathway" id="UPA00232"/>
<keyword evidence="2 5" id="KW-0808">Transferase</keyword>